<dbReference type="PANTHER" id="PTHR31736">
    <property type="match status" value="1"/>
</dbReference>
<name>A0A412Z571_9BACT</name>
<reference evidence="10 11" key="1">
    <citation type="submission" date="2018-08" db="EMBL/GenBank/DDBJ databases">
        <title>A genome reference for cultivated species of the human gut microbiota.</title>
        <authorList>
            <person name="Zou Y."/>
            <person name="Xue W."/>
            <person name="Luo G."/>
        </authorList>
    </citation>
    <scope>NUCLEOTIDE SEQUENCE [LARGE SCALE GENOMIC DNA]</scope>
    <source>
        <strain evidence="10 11">AF14-1AC</strain>
    </source>
</reference>
<evidence type="ECO:0000256" key="4">
    <source>
        <dbReference type="ARBA" id="ARBA00023180"/>
    </source>
</evidence>
<protein>
    <submittedName>
        <fullName evidence="10">Endo-polygalacturonase</fullName>
    </submittedName>
</protein>
<proteinExistence type="inferred from homology"/>
<dbReference type="GO" id="GO:0004650">
    <property type="term" value="F:polygalacturonase activity"/>
    <property type="evidence" value="ECO:0007669"/>
    <property type="project" value="InterPro"/>
</dbReference>
<keyword evidence="3 9" id="KW-0378">Hydrolase</keyword>
<keyword evidence="7" id="KW-0624">Polysaccharide degradation</keyword>
<dbReference type="InterPro" id="IPR012334">
    <property type="entry name" value="Pectin_lyas_fold"/>
</dbReference>
<comment type="similarity">
    <text evidence="1 9">Belongs to the glycosyl hydrolase 28 family.</text>
</comment>
<keyword evidence="5" id="KW-0119">Carbohydrate metabolism</keyword>
<dbReference type="AlphaFoldDB" id="A0A412Z571"/>
<sequence>MKTLMRKIIFIPLWILLSMVCVNAKVVVYPAPVSETLSVDYVIEVDGKLIPVYTALTQHHDKKYSIAYFDFSGSVTVKIKSRFSLEKLIVLPNKYGICPSIHQDEAIFQLDKPCDISFEPNGCNSPLLLLTNEIEKDIPSKDNPNVIYFGPGVHNPENGLIKLSSNQTLYLAGGAIVNAGVEATGDNITICGRGILDCSDWEHNAGPTDYMINAKNCNNFVMKDVILKGAFWWTIVPQNCDRVLIEHVRLAGSRVGNDDGVDPCNSSNITVRNCFFRTDDDAISPKGITRRGGEKLSKSVENMLVEDCVFWVDFANVFRIATESSYPAIRNFTARNIDVIHFPNRNQVQIFWLHPTGEMVMENLTFENIKINGEIPYNLIKLTPTLNLVGTRPLKQPTPNNVKVGSGRRGIGSRGYGEFVVVPSNGPFIHNVTFKNISTYGGETAYCNERGFVLLQGIDEEHDVSNITFDKVSYFGNVIDGENSKVKKNQYVKHVRFIKE</sequence>
<evidence type="ECO:0000256" key="9">
    <source>
        <dbReference type="RuleBase" id="RU361169"/>
    </source>
</evidence>
<dbReference type="Gene3D" id="2.160.20.10">
    <property type="entry name" value="Single-stranded right-handed beta-helix, Pectin lyase-like"/>
    <property type="match status" value="1"/>
</dbReference>
<evidence type="ECO:0000256" key="5">
    <source>
        <dbReference type="ARBA" id="ARBA00023277"/>
    </source>
</evidence>
<dbReference type="RefSeq" id="WP_118429202.1">
    <property type="nucleotide sequence ID" value="NZ_QRZL01000013.1"/>
</dbReference>
<dbReference type="InterPro" id="IPR011050">
    <property type="entry name" value="Pectin_lyase_fold/virulence"/>
</dbReference>
<evidence type="ECO:0000256" key="2">
    <source>
        <dbReference type="ARBA" id="ARBA00022737"/>
    </source>
</evidence>
<keyword evidence="4" id="KW-0325">Glycoprotein</keyword>
<comment type="function">
    <text evidence="8">Pectinolytic enzyme involved in the degradation of xylogalacturonan (xga), a galacturonan backbone heavily substituted with xylose, and which is one important component of the hairy regions of pectin. Activity requires a galacturonic acid backbone substituted with xylose.</text>
</comment>
<comment type="caution">
    <text evidence="10">The sequence shown here is derived from an EMBL/GenBank/DDBJ whole genome shotgun (WGS) entry which is preliminary data.</text>
</comment>
<dbReference type="SUPFAM" id="SSF51126">
    <property type="entry name" value="Pectin lyase-like"/>
    <property type="match status" value="1"/>
</dbReference>
<organism evidence="10 11">
    <name type="scientific">Phocaeicola dorei</name>
    <dbReference type="NCBI Taxonomy" id="357276"/>
    <lineage>
        <taxon>Bacteria</taxon>
        <taxon>Pseudomonadati</taxon>
        <taxon>Bacteroidota</taxon>
        <taxon>Bacteroidia</taxon>
        <taxon>Bacteroidales</taxon>
        <taxon>Bacteroidaceae</taxon>
        <taxon>Phocaeicola</taxon>
    </lineage>
</organism>
<dbReference type="Pfam" id="PF00295">
    <property type="entry name" value="Glyco_hydro_28"/>
    <property type="match status" value="1"/>
</dbReference>
<dbReference type="Proteomes" id="UP000283678">
    <property type="component" value="Unassembled WGS sequence"/>
</dbReference>
<dbReference type="PANTHER" id="PTHR31736:SF9">
    <property type="entry name" value="ENDO-XYLOGALACTURONAN HYDROLASE A-RELATED"/>
    <property type="match status" value="1"/>
</dbReference>
<evidence type="ECO:0000313" key="10">
    <source>
        <dbReference type="EMBL" id="RGV75018.1"/>
    </source>
</evidence>
<evidence type="ECO:0000256" key="8">
    <source>
        <dbReference type="ARBA" id="ARBA00037278"/>
    </source>
</evidence>
<gene>
    <name evidence="10" type="ORF">DWW04_13520</name>
</gene>
<accession>A0A412Z571</accession>
<dbReference type="InterPro" id="IPR000743">
    <property type="entry name" value="Glyco_hydro_28"/>
</dbReference>
<dbReference type="EMBL" id="QRZL01000013">
    <property type="protein sequence ID" value="RGV75018.1"/>
    <property type="molecule type" value="Genomic_DNA"/>
</dbReference>
<evidence type="ECO:0000256" key="3">
    <source>
        <dbReference type="ARBA" id="ARBA00022801"/>
    </source>
</evidence>
<evidence type="ECO:0000256" key="6">
    <source>
        <dbReference type="ARBA" id="ARBA00023295"/>
    </source>
</evidence>
<evidence type="ECO:0000256" key="7">
    <source>
        <dbReference type="ARBA" id="ARBA00023326"/>
    </source>
</evidence>
<keyword evidence="6 9" id="KW-0326">Glycosidase</keyword>
<keyword evidence="2" id="KW-0677">Repeat</keyword>
<evidence type="ECO:0000313" key="11">
    <source>
        <dbReference type="Proteomes" id="UP000283678"/>
    </source>
</evidence>
<evidence type="ECO:0000256" key="1">
    <source>
        <dbReference type="ARBA" id="ARBA00008834"/>
    </source>
</evidence>
<dbReference type="GO" id="GO:0000272">
    <property type="term" value="P:polysaccharide catabolic process"/>
    <property type="evidence" value="ECO:0007669"/>
    <property type="project" value="UniProtKB-KW"/>
</dbReference>